<protein>
    <submittedName>
        <fullName evidence="2">SnoaL-like domain-containing protein</fullName>
    </submittedName>
</protein>
<dbReference type="Gene3D" id="3.10.450.50">
    <property type="match status" value="1"/>
</dbReference>
<evidence type="ECO:0000313" key="2">
    <source>
        <dbReference type="EMBL" id="SFT81848.1"/>
    </source>
</evidence>
<dbReference type="InterPro" id="IPR037401">
    <property type="entry name" value="SnoaL-like"/>
</dbReference>
<evidence type="ECO:0000313" key="3">
    <source>
        <dbReference type="Proteomes" id="UP000199546"/>
    </source>
</evidence>
<evidence type="ECO:0000259" key="1">
    <source>
        <dbReference type="Pfam" id="PF13577"/>
    </source>
</evidence>
<dbReference type="Pfam" id="PF13577">
    <property type="entry name" value="SnoaL_4"/>
    <property type="match status" value="1"/>
</dbReference>
<proteinExistence type="predicted"/>
<accession>A0A1I7B3Y4</accession>
<feature type="domain" description="SnoaL-like" evidence="1">
    <location>
        <begin position="21"/>
        <end position="143"/>
    </location>
</feature>
<gene>
    <name evidence="2" type="ORF">SAMN05660657_03243</name>
</gene>
<sequence>MRNMADDSTPLTAVELGQLRALLERDAIRRVVEGYARGMDRCEESNARAAYWDDGHDNHGLFDGNAQEFVTWGLAAAKEYSGQQHVLGQSTIAVDGDRASAETYFVHYAEHGRAPSPNVVTALAGRYLDHLERRGGEWKIADRVVVIDWSTVWRSEERFPGVDAFVPGDWYPDDRIYTKPHSL</sequence>
<name>A0A1I7B3Y4_9ACTN</name>
<dbReference type="SUPFAM" id="SSF54427">
    <property type="entry name" value="NTF2-like"/>
    <property type="match status" value="1"/>
</dbReference>
<dbReference type="EMBL" id="FPBA01000012">
    <property type="protein sequence ID" value="SFT81848.1"/>
    <property type="molecule type" value="Genomic_DNA"/>
</dbReference>
<reference evidence="3" key="1">
    <citation type="submission" date="2016-10" db="EMBL/GenBank/DDBJ databases">
        <authorList>
            <person name="Varghese N."/>
            <person name="Submissions S."/>
        </authorList>
    </citation>
    <scope>NUCLEOTIDE SEQUENCE [LARGE SCALE GENOMIC DNA]</scope>
    <source>
        <strain evidence="3">DSM 46136</strain>
    </source>
</reference>
<organism evidence="2 3">
    <name type="scientific">Geodermatophilus amargosae</name>
    <dbReference type="NCBI Taxonomy" id="1296565"/>
    <lineage>
        <taxon>Bacteria</taxon>
        <taxon>Bacillati</taxon>
        <taxon>Actinomycetota</taxon>
        <taxon>Actinomycetes</taxon>
        <taxon>Geodermatophilales</taxon>
        <taxon>Geodermatophilaceae</taxon>
        <taxon>Geodermatophilus</taxon>
    </lineage>
</organism>
<dbReference type="AlphaFoldDB" id="A0A1I7B3Y4"/>
<keyword evidence="3" id="KW-1185">Reference proteome</keyword>
<dbReference type="InterPro" id="IPR032710">
    <property type="entry name" value="NTF2-like_dom_sf"/>
</dbReference>
<dbReference type="STRING" id="1296565.SAMN05660657_03243"/>
<dbReference type="Proteomes" id="UP000199546">
    <property type="component" value="Unassembled WGS sequence"/>
</dbReference>